<evidence type="ECO:0000313" key="2">
    <source>
        <dbReference type="Proteomes" id="UP000177416"/>
    </source>
</evidence>
<organism evidence="1 2">
    <name type="scientific">Candidatus Gottesmanbacteria bacterium RIFCSPHIGHO2_01_FULL_46_14</name>
    <dbReference type="NCBI Taxonomy" id="1798380"/>
    <lineage>
        <taxon>Bacteria</taxon>
        <taxon>Candidatus Gottesmaniibacteriota</taxon>
    </lineage>
</organism>
<dbReference type="EMBL" id="MFJJ01000042">
    <property type="protein sequence ID" value="OGG13583.1"/>
    <property type="molecule type" value="Genomic_DNA"/>
</dbReference>
<dbReference type="SUPFAM" id="SSF49503">
    <property type="entry name" value="Cupredoxins"/>
    <property type="match status" value="1"/>
</dbReference>
<name>A0A1F5ZMJ0_9BACT</name>
<dbReference type="Gene3D" id="2.60.40.420">
    <property type="entry name" value="Cupredoxins - blue copper proteins"/>
    <property type="match status" value="1"/>
</dbReference>
<evidence type="ECO:0008006" key="3">
    <source>
        <dbReference type="Google" id="ProtNLM"/>
    </source>
</evidence>
<gene>
    <name evidence="1" type="ORF">A2875_01115</name>
</gene>
<dbReference type="InterPro" id="IPR008972">
    <property type="entry name" value="Cupredoxin"/>
</dbReference>
<sequence>MNRKVLVGIIVLLAGLAVGWFVLQGAPGQTLPAAVPTPTVSQAGTSLPQDNTSGIPDVSPAAGETMEKGGAPVIAASAVAYTDSGFTPNTVTVKAGTAVRFTNQSNRGMWVASGVHPTHQLLPGFDQLKSVAKGGTYDYTFAEVGKWQYHNHVNATDLGYVVVTQ</sequence>
<proteinExistence type="predicted"/>
<evidence type="ECO:0000313" key="1">
    <source>
        <dbReference type="EMBL" id="OGG13583.1"/>
    </source>
</evidence>
<comment type="caution">
    <text evidence="1">The sequence shown here is derived from an EMBL/GenBank/DDBJ whole genome shotgun (WGS) entry which is preliminary data.</text>
</comment>
<protein>
    <recommendedName>
        <fullName evidence="3">EfeO-type cupredoxin-like domain-containing protein</fullName>
    </recommendedName>
</protein>
<reference evidence="1 2" key="1">
    <citation type="journal article" date="2016" name="Nat. Commun.">
        <title>Thousands of microbial genomes shed light on interconnected biogeochemical processes in an aquifer system.</title>
        <authorList>
            <person name="Anantharaman K."/>
            <person name="Brown C.T."/>
            <person name="Hug L.A."/>
            <person name="Sharon I."/>
            <person name="Castelle C.J."/>
            <person name="Probst A.J."/>
            <person name="Thomas B.C."/>
            <person name="Singh A."/>
            <person name="Wilkins M.J."/>
            <person name="Karaoz U."/>
            <person name="Brodie E.L."/>
            <person name="Williams K.H."/>
            <person name="Hubbard S.S."/>
            <person name="Banfield J.F."/>
        </authorList>
    </citation>
    <scope>NUCLEOTIDE SEQUENCE [LARGE SCALE GENOMIC DNA]</scope>
</reference>
<accession>A0A1F5ZMJ0</accession>
<dbReference type="Proteomes" id="UP000177416">
    <property type="component" value="Unassembled WGS sequence"/>
</dbReference>
<dbReference type="AlphaFoldDB" id="A0A1F5ZMJ0"/>